<dbReference type="KEGG" id="dma:DMR_29160"/>
<accession>C4XHN3</accession>
<evidence type="ECO:0000313" key="4">
    <source>
        <dbReference type="Proteomes" id="UP000009071"/>
    </source>
</evidence>
<dbReference type="eggNOG" id="COG0737">
    <property type="taxonomic scope" value="Bacteria"/>
</dbReference>
<dbReference type="EMBL" id="AP010904">
    <property type="protein sequence ID" value="BAH76407.1"/>
    <property type="molecule type" value="Genomic_DNA"/>
</dbReference>
<protein>
    <submittedName>
        <fullName evidence="3">Cytochrome c family protein</fullName>
    </submittedName>
</protein>
<dbReference type="RefSeq" id="WP_015861571.1">
    <property type="nucleotide sequence ID" value="NC_012796.1"/>
</dbReference>
<evidence type="ECO:0000259" key="2">
    <source>
        <dbReference type="Pfam" id="PF13435"/>
    </source>
</evidence>
<feature type="signal peptide" evidence="1">
    <location>
        <begin position="1"/>
        <end position="22"/>
    </location>
</feature>
<evidence type="ECO:0000313" key="3">
    <source>
        <dbReference type="EMBL" id="BAH76407.1"/>
    </source>
</evidence>
<proteinExistence type="predicted"/>
<dbReference type="InterPro" id="IPR023155">
    <property type="entry name" value="Cyt_c-552/4"/>
</dbReference>
<dbReference type="SUPFAM" id="SSF48695">
    <property type="entry name" value="Multiheme cytochromes"/>
    <property type="match status" value="1"/>
</dbReference>
<sequence>MQNVILSALAALSLFFPGIVLAEEAIFVGSKACGECHSDQFKSYNSYAKKASSYKSIKILADKLTPLELVECYGCHTTGYGRPGGFVSIEKTPELANSGCEVCHGPGSSHVNSGGDAKLIVRNPTLESCKVCHNEERVRSFGFKPLKYAGAH</sequence>
<dbReference type="HOGENOM" id="CLU_139657_0_0_7"/>
<organism evidence="3 4">
    <name type="scientific">Solidesulfovibrio magneticus (strain ATCC 700980 / DSM 13731 / RS-1)</name>
    <name type="common">Desulfovibrio magneticus</name>
    <dbReference type="NCBI Taxonomy" id="573370"/>
    <lineage>
        <taxon>Bacteria</taxon>
        <taxon>Pseudomonadati</taxon>
        <taxon>Thermodesulfobacteriota</taxon>
        <taxon>Desulfovibrionia</taxon>
        <taxon>Desulfovibrionales</taxon>
        <taxon>Desulfovibrionaceae</taxon>
        <taxon>Solidesulfovibrio</taxon>
    </lineage>
</organism>
<dbReference type="STRING" id="573370.DMR_29160"/>
<dbReference type="InterPro" id="IPR036280">
    <property type="entry name" value="Multihaem_cyt_sf"/>
</dbReference>
<feature type="domain" description="Cytochrome c-552/4" evidence="2">
    <location>
        <begin position="32"/>
        <end position="105"/>
    </location>
</feature>
<feature type="chain" id="PRO_5002945708" evidence="1">
    <location>
        <begin position="23"/>
        <end position="152"/>
    </location>
</feature>
<keyword evidence="1" id="KW-0732">Signal</keyword>
<name>C4XHN3_SOLM1</name>
<dbReference type="Gene3D" id="1.10.1130.10">
    <property type="entry name" value="Flavocytochrome C3, Chain A"/>
    <property type="match status" value="1"/>
</dbReference>
<reference evidence="3 4" key="1">
    <citation type="journal article" date="2009" name="Genome Res.">
        <title>Whole genome sequence of Desulfovibrio magneticus strain RS-1 revealed common gene clusters in magnetotactic bacteria.</title>
        <authorList>
            <person name="Nakazawa H."/>
            <person name="Arakaki A."/>
            <person name="Narita-Yamada S."/>
            <person name="Yashiro I."/>
            <person name="Jinno K."/>
            <person name="Aoki N."/>
            <person name="Tsuruyama A."/>
            <person name="Okamura Y."/>
            <person name="Tanikawa S."/>
            <person name="Fujita N."/>
            <person name="Takeyama H."/>
            <person name="Matsunaga T."/>
        </authorList>
    </citation>
    <scope>NUCLEOTIDE SEQUENCE [LARGE SCALE GENOMIC DNA]</scope>
    <source>
        <strain evidence="4">ATCC 700980 / DSM 13731 / RS-1</strain>
    </source>
</reference>
<dbReference type="AlphaFoldDB" id="C4XHN3"/>
<gene>
    <name evidence="3" type="ordered locus">DMR_29160</name>
</gene>
<dbReference type="OrthoDB" id="9814800at2"/>
<dbReference type="Pfam" id="PF13435">
    <property type="entry name" value="Cytochrome_C554"/>
    <property type="match status" value="1"/>
</dbReference>
<keyword evidence="4" id="KW-1185">Reference proteome</keyword>
<evidence type="ECO:0000256" key="1">
    <source>
        <dbReference type="SAM" id="SignalP"/>
    </source>
</evidence>
<dbReference type="Proteomes" id="UP000009071">
    <property type="component" value="Chromosome"/>
</dbReference>